<evidence type="ECO:0000313" key="5">
    <source>
        <dbReference type="EMBL" id="MBB5374456.1"/>
    </source>
</evidence>
<feature type="domain" description="AAA+ ATPase" evidence="4">
    <location>
        <begin position="505"/>
        <end position="634"/>
    </location>
</feature>
<dbReference type="SMART" id="SM00382">
    <property type="entry name" value="AAA"/>
    <property type="match status" value="2"/>
</dbReference>
<dbReference type="AlphaFoldDB" id="A0A840VFI1"/>
<dbReference type="RefSeq" id="WP_183267471.1">
    <property type="nucleotide sequence ID" value="NZ_JACHFJ010000018.1"/>
</dbReference>
<dbReference type="CDD" id="cd19481">
    <property type="entry name" value="RecA-like_protease"/>
    <property type="match status" value="1"/>
</dbReference>
<dbReference type="Pfam" id="PF00004">
    <property type="entry name" value="AAA"/>
    <property type="match status" value="2"/>
</dbReference>
<keyword evidence="3" id="KW-0067">ATP-binding</keyword>
<dbReference type="InterPro" id="IPR027417">
    <property type="entry name" value="P-loop_NTPase"/>
</dbReference>
<accession>A0A840VFI1</accession>
<name>A0A840VFI1_9PROT</name>
<keyword evidence="2" id="KW-0547">Nucleotide-binding</keyword>
<evidence type="ECO:0000256" key="2">
    <source>
        <dbReference type="ARBA" id="ARBA00022741"/>
    </source>
</evidence>
<gene>
    <name evidence="5" type="ORF">HNP71_002730</name>
</gene>
<evidence type="ECO:0000313" key="6">
    <source>
        <dbReference type="Proteomes" id="UP000553706"/>
    </source>
</evidence>
<protein>
    <submittedName>
        <fullName evidence="5">SpoVK/Ycf46/Vps4 family AAA+-type ATPase</fullName>
    </submittedName>
</protein>
<dbReference type="EMBL" id="JACHFJ010000018">
    <property type="protein sequence ID" value="MBB5374456.1"/>
    <property type="molecule type" value="Genomic_DNA"/>
</dbReference>
<evidence type="ECO:0000256" key="1">
    <source>
        <dbReference type="ARBA" id="ARBA00006914"/>
    </source>
</evidence>
<dbReference type="Proteomes" id="UP000553706">
    <property type="component" value="Unassembled WGS sequence"/>
</dbReference>
<dbReference type="GO" id="GO:0016887">
    <property type="term" value="F:ATP hydrolysis activity"/>
    <property type="evidence" value="ECO:0007669"/>
    <property type="project" value="InterPro"/>
</dbReference>
<dbReference type="InterPro" id="IPR003593">
    <property type="entry name" value="AAA+_ATPase"/>
</dbReference>
<keyword evidence="6" id="KW-1185">Reference proteome</keyword>
<dbReference type="PANTHER" id="PTHR23073">
    <property type="entry name" value="26S PROTEASOME REGULATORY SUBUNIT"/>
    <property type="match status" value="1"/>
</dbReference>
<dbReference type="InterPro" id="IPR003959">
    <property type="entry name" value="ATPase_AAA_core"/>
</dbReference>
<evidence type="ECO:0000259" key="4">
    <source>
        <dbReference type="SMART" id="SM00382"/>
    </source>
</evidence>
<proteinExistence type="inferred from homology"/>
<evidence type="ECO:0000256" key="3">
    <source>
        <dbReference type="ARBA" id="ARBA00022840"/>
    </source>
</evidence>
<dbReference type="GO" id="GO:0005524">
    <property type="term" value="F:ATP binding"/>
    <property type="evidence" value="ECO:0007669"/>
    <property type="project" value="UniProtKB-KW"/>
</dbReference>
<comment type="similarity">
    <text evidence="1">Belongs to the AAA ATPase family.</text>
</comment>
<feature type="domain" description="AAA+ ATPase" evidence="4">
    <location>
        <begin position="269"/>
        <end position="397"/>
    </location>
</feature>
<dbReference type="SUPFAM" id="SSF52540">
    <property type="entry name" value="P-loop containing nucleoside triphosphate hydrolases"/>
    <property type="match status" value="2"/>
</dbReference>
<reference evidence="5 6" key="1">
    <citation type="submission" date="2020-08" db="EMBL/GenBank/DDBJ databases">
        <title>Genomic Encyclopedia of Type Strains, Phase IV (KMG-IV): sequencing the most valuable type-strain genomes for metagenomic binning, comparative biology and taxonomic classification.</title>
        <authorList>
            <person name="Goeker M."/>
        </authorList>
    </citation>
    <scope>NUCLEOTIDE SEQUENCE [LARGE SCALE GENOMIC DNA]</scope>
    <source>
        <strain evidence="5 6">DSM 27026</strain>
    </source>
</reference>
<dbReference type="Gene3D" id="3.40.50.300">
    <property type="entry name" value="P-loop containing nucleotide triphosphate hydrolases"/>
    <property type="match status" value="2"/>
</dbReference>
<organism evidence="5 6">
    <name type="scientific">Acidocella aromatica</name>
    <dbReference type="NCBI Taxonomy" id="1303579"/>
    <lineage>
        <taxon>Bacteria</taxon>
        <taxon>Pseudomonadati</taxon>
        <taxon>Pseudomonadota</taxon>
        <taxon>Alphaproteobacteria</taxon>
        <taxon>Acetobacterales</taxon>
        <taxon>Acidocellaceae</taxon>
        <taxon>Acidocella</taxon>
    </lineage>
</organism>
<sequence>MTRSFRSALEELELDLEADEPPPSRFSHCPGETAALLGYALNTMTALDHTQPEVPQFIRWLASKRVRFGVGEKEFEGLRLNGRQPTSVTPLQWAKLRKVLLRRHQELRETTGPAAAGLAAVCRALGLEAMDAALLGIIFRYRTDNDCERLFDLFSMARGRTSCLRRYSENFAIMLNQPQADVAKRFLPSGALTVSGSIRLDEDGDIMLPDRLRSLIYACGETGESMRAQLLGAPRQAHLPWTAFSHLGEDSEIARALLGAVLDAQGTEAAVHILLYGPPGTGKTEFAATLAKLLGAPLYVIGEADAHGEEPNRSERMNDLLMAQRVSGGERALYLFDEAEDIFRTSPFERSATPKIFIHRLMESARVPVIWAANDITAFSSAVLRRMSLCLEVKLPERSRRAELWCELAEAEGVALDEPMAQDLAGLIPTAPAVARNALRAARLAGGEARTATRVARGLAKAMGHGVLPAPEAAELPGIYDPAYSRADLDLAALVARLTRPGAPRGVSLLLSGPPGTGKSAFARHLAAAMGLGVLQKRGSDIFGSYVGETERNIAAAFAQARDEGKFLIFDEADSLLGGRERAVRNWEVSQVNEMLTWMETHPQPFVCTTNLPEGLDAASLRRFLLHVRFDYLAPAQTARLFAKTFTAPAPERLATLDRLTPADFSRVAKRMVLLDDSVDAARAFSLLAAEMESRLGPARGMGFGRLM</sequence>
<comment type="caution">
    <text evidence="5">The sequence shown here is derived from an EMBL/GenBank/DDBJ whole genome shotgun (WGS) entry which is preliminary data.</text>
</comment>
<dbReference type="InterPro" id="IPR050221">
    <property type="entry name" value="26S_Proteasome_ATPase"/>
</dbReference>